<sequence length="495" mass="51275">MGTWDVVVVGAGPVGLLLGGDLAAAGVRVAVLDRSAEPSREPKANAVVGQATRLLQPRGVLVRLGQPGPPTAARVFQFGGLRLDLADLAATPLHGVAVPQQALERALAERAVEAGARVRRSAEVVGIDQDDRGVRLRVRAESAVREVTAAYAAGCDGGGSTVRRLAGIGFPGVTDSTVVSRSADVVVPGGVVSPETAQADLPGIGRIGLYGWHRTARGAYAALPRPTGSLLISVMEWEESTADTDPDGAMELDEFTAAVRRVLGADLVVEEPTGPGPHQRRRWRGRNTRIADSYRNGRVFLAGDAAHVHNAIGAPGLNLGLQDAANLGWRLAAAVAGRPGALAGYDGERRIAAHRVAMHSQAQTALLAPDGGITALRALLTELLEEPAVRARLATMLEGADVRYPAPPGAHPLVGRFVPDGLARYLDATSPVLFDLGAASTDVPAGIRVISPDGATLPARSLLVRPDGYVAWASDEDGPAAAAGLRQALDALFGD</sequence>
<dbReference type="Gene3D" id="3.50.50.60">
    <property type="entry name" value="FAD/NAD(P)-binding domain"/>
    <property type="match status" value="2"/>
</dbReference>
<evidence type="ECO:0000256" key="2">
    <source>
        <dbReference type="ARBA" id="ARBA00022630"/>
    </source>
</evidence>
<organism evidence="6 7">
    <name type="scientific">Saccharopolyspora rosea</name>
    <dbReference type="NCBI Taxonomy" id="524884"/>
    <lineage>
        <taxon>Bacteria</taxon>
        <taxon>Bacillati</taxon>
        <taxon>Actinomycetota</taxon>
        <taxon>Actinomycetes</taxon>
        <taxon>Pseudonocardiales</taxon>
        <taxon>Pseudonocardiaceae</taxon>
        <taxon>Saccharopolyspora</taxon>
    </lineage>
</organism>
<comment type="caution">
    <text evidence="6">The sequence shown here is derived from an EMBL/GenBank/DDBJ whole genome shotgun (WGS) entry which is preliminary data.</text>
</comment>
<keyword evidence="2" id="KW-0285">Flavoprotein</keyword>
<name>A0ABW3FXJ1_9PSEU</name>
<dbReference type="Pfam" id="PF01494">
    <property type="entry name" value="FAD_binding_3"/>
    <property type="match status" value="1"/>
</dbReference>
<evidence type="ECO:0000256" key="4">
    <source>
        <dbReference type="ARBA" id="ARBA00022946"/>
    </source>
</evidence>
<dbReference type="Pfam" id="PF21274">
    <property type="entry name" value="Rng_hyd_C"/>
    <property type="match status" value="1"/>
</dbReference>
<dbReference type="InterPro" id="IPR036188">
    <property type="entry name" value="FAD/NAD-bd_sf"/>
</dbReference>
<accession>A0ABW3FXJ1</accession>
<keyword evidence="4" id="KW-0809">Transit peptide</keyword>
<protein>
    <submittedName>
        <fullName evidence="6">FAD-dependent monooxygenase</fullName>
    </submittedName>
</protein>
<proteinExistence type="predicted"/>
<dbReference type="InterPro" id="IPR018247">
    <property type="entry name" value="EF_Hand_1_Ca_BS"/>
</dbReference>
<reference evidence="7" key="1">
    <citation type="journal article" date="2019" name="Int. J. Syst. Evol. Microbiol.">
        <title>The Global Catalogue of Microorganisms (GCM) 10K type strain sequencing project: providing services to taxonomists for standard genome sequencing and annotation.</title>
        <authorList>
            <consortium name="The Broad Institute Genomics Platform"/>
            <consortium name="The Broad Institute Genome Sequencing Center for Infectious Disease"/>
            <person name="Wu L."/>
            <person name="Ma J."/>
        </authorList>
    </citation>
    <scope>NUCLEOTIDE SEQUENCE [LARGE SCALE GENOMIC DNA]</scope>
    <source>
        <strain evidence="7">CCUG 56401</strain>
    </source>
</reference>
<keyword evidence="6" id="KW-0560">Oxidoreductase</keyword>
<evidence type="ECO:0000259" key="5">
    <source>
        <dbReference type="Pfam" id="PF01494"/>
    </source>
</evidence>
<dbReference type="PANTHER" id="PTHR43004">
    <property type="entry name" value="TRK SYSTEM POTASSIUM UPTAKE PROTEIN"/>
    <property type="match status" value="1"/>
</dbReference>
<feature type="domain" description="FAD-binding" evidence="5">
    <location>
        <begin position="5"/>
        <end position="358"/>
    </location>
</feature>
<dbReference type="RefSeq" id="WP_345601097.1">
    <property type="nucleotide sequence ID" value="NZ_BAABLT010000028.1"/>
</dbReference>
<comment type="cofactor">
    <cofactor evidence="1">
        <name>FAD</name>
        <dbReference type="ChEBI" id="CHEBI:57692"/>
    </cofactor>
</comment>
<keyword evidence="3" id="KW-0274">FAD</keyword>
<dbReference type="Proteomes" id="UP001597018">
    <property type="component" value="Unassembled WGS sequence"/>
</dbReference>
<dbReference type="Gene3D" id="3.40.30.120">
    <property type="match status" value="1"/>
</dbReference>
<dbReference type="SUPFAM" id="SSF51905">
    <property type="entry name" value="FAD/NAD(P)-binding domain"/>
    <property type="match status" value="1"/>
</dbReference>
<dbReference type="PANTHER" id="PTHR43004:SF19">
    <property type="entry name" value="BINDING MONOOXYGENASE, PUTATIVE (JCVI)-RELATED"/>
    <property type="match status" value="1"/>
</dbReference>
<gene>
    <name evidence="6" type="ORF">ACFQ16_25820</name>
</gene>
<evidence type="ECO:0000313" key="7">
    <source>
        <dbReference type="Proteomes" id="UP001597018"/>
    </source>
</evidence>
<dbReference type="GO" id="GO:0004497">
    <property type="term" value="F:monooxygenase activity"/>
    <property type="evidence" value="ECO:0007669"/>
    <property type="project" value="UniProtKB-KW"/>
</dbReference>
<dbReference type="EMBL" id="JBHTIW010000029">
    <property type="protein sequence ID" value="MFD0923177.1"/>
    <property type="molecule type" value="Genomic_DNA"/>
</dbReference>
<dbReference type="InterPro" id="IPR002938">
    <property type="entry name" value="FAD-bd"/>
</dbReference>
<evidence type="ECO:0000256" key="1">
    <source>
        <dbReference type="ARBA" id="ARBA00001974"/>
    </source>
</evidence>
<dbReference type="PRINTS" id="PR00420">
    <property type="entry name" value="RNGMNOXGNASE"/>
</dbReference>
<dbReference type="InterPro" id="IPR050641">
    <property type="entry name" value="RIFMO-like"/>
</dbReference>
<keyword evidence="6" id="KW-0503">Monooxygenase</keyword>
<dbReference type="PROSITE" id="PS00018">
    <property type="entry name" value="EF_HAND_1"/>
    <property type="match status" value="1"/>
</dbReference>
<keyword evidence="7" id="KW-1185">Reference proteome</keyword>
<evidence type="ECO:0000256" key="3">
    <source>
        <dbReference type="ARBA" id="ARBA00022827"/>
    </source>
</evidence>
<evidence type="ECO:0000313" key="6">
    <source>
        <dbReference type="EMBL" id="MFD0923177.1"/>
    </source>
</evidence>